<keyword evidence="3" id="KW-1185">Reference proteome</keyword>
<sequence length="260" mass="28174">MTSRLLMAYGARERRAGAAVPGADDVRGSTRATPILDHDDPLVRAIAGRVVSEATPLEALRAAHRIIARDVRPVYSVEDRRRVSRTLRLGRGSCSQRMAALEAVARAVRVRTRVRGLLVDGAFWYPRFPRLKPFVPAQVLLAWPEFRIDGAWLPVGELFTGPAAGRHYANDGGETLFDAVARTGIDWDGGSPAEVSTCAADGGSCDLSAQLVADLGHFDDRDTLFDRHGQTLCRTARTLTEPVLGRWTPGTGTPAPRTPA</sequence>
<evidence type="ECO:0000313" key="2">
    <source>
        <dbReference type="EMBL" id="MEU6803216.1"/>
    </source>
</evidence>
<dbReference type="Pfam" id="PF01841">
    <property type="entry name" value="Transglut_core"/>
    <property type="match status" value="1"/>
</dbReference>
<proteinExistence type="predicted"/>
<dbReference type="SUPFAM" id="SSF54001">
    <property type="entry name" value="Cysteine proteinases"/>
    <property type="match status" value="1"/>
</dbReference>
<evidence type="ECO:0000259" key="1">
    <source>
        <dbReference type="Pfam" id="PF01841"/>
    </source>
</evidence>
<accession>A0ABV3B192</accession>
<dbReference type="RefSeq" id="WP_359697057.1">
    <property type="nucleotide sequence ID" value="NZ_JBEYXT010000086.1"/>
</dbReference>
<gene>
    <name evidence="2" type="ORF">ABZ931_19705</name>
</gene>
<dbReference type="EMBL" id="JBEYXT010000086">
    <property type="protein sequence ID" value="MEU6803216.1"/>
    <property type="molecule type" value="Genomic_DNA"/>
</dbReference>
<reference evidence="2 3" key="1">
    <citation type="submission" date="2024-06" db="EMBL/GenBank/DDBJ databases">
        <title>The Natural Products Discovery Center: Release of the First 8490 Sequenced Strains for Exploring Actinobacteria Biosynthetic Diversity.</title>
        <authorList>
            <person name="Kalkreuter E."/>
            <person name="Kautsar S.A."/>
            <person name="Yang D."/>
            <person name="Bader C.D."/>
            <person name="Teijaro C.N."/>
            <person name="Fluegel L."/>
            <person name="Davis C.M."/>
            <person name="Simpson J.R."/>
            <person name="Lauterbach L."/>
            <person name="Steele A.D."/>
            <person name="Gui C."/>
            <person name="Meng S."/>
            <person name="Li G."/>
            <person name="Viehrig K."/>
            <person name="Ye F."/>
            <person name="Su P."/>
            <person name="Kiefer A.F."/>
            <person name="Nichols A."/>
            <person name="Cepeda A.J."/>
            <person name="Yan W."/>
            <person name="Fan B."/>
            <person name="Jiang Y."/>
            <person name="Adhikari A."/>
            <person name="Zheng C.-J."/>
            <person name="Schuster L."/>
            <person name="Cowan T.M."/>
            <person name="Smanski M.J."/>
            <person name="Chevrette M.G."/>
            <person name="De Carvalho L.P.S."/>
            <person name="Shen B."/>
        </authorList>
    </citation>
    <scope>NUCLEOTIDE SEQUENCE [LARGE SCALE GENOMIC DNA]</scope>
    <source>
        <strain evidence="2 3">NPDC046851</strain>
    </source>
</reference>
<feature type="domain" description="Transglutaminase-like" evidence="1">
    <location>
        <begin position="46"/>
        <end position="155"/>
    </location>
</feature>
<comment type="caution">
    <text evidence="2">The sequence shown here is derived from an EMBL/GenBank/DDBJ whole genome shotgun (WGS) entry which is preliminary data.</text>
</comment>
<protein>
    <submittedName>
        <fullName evidence="2">Transglutaminase domain-containing protein</fullName>
    </submittedName>
</protein>
<organism evidence="2 3">
    <name type="scientific">Streptomyces neyagawaensis</name>
    <dbReference type="NCBI Taxonomy" id="42238"/>
    <lineage>
        <taxon>Bacteria</taxon>
        <taxon>Bacillati</taxon>
        <taxon>Actinomycetota</taxon>
        <taxon>Actinomycetes</taxon>
        <taxon>Kitasatosporales</taxon>
        <taxon>Streptomycetaceae</taxon>
        <taxon>Streptomyces</taxon>
    </lineage>
</organism>
<dbReference type="InterPro" id="IPR038765">
    <property type="entry name" value="Papain-like_cys_pep_sf"/>
</dbReference>
<evidence type="ECO:0000313" key="3">
    <source>
        <dbReference type="Proteomes" id="UP001551189"/>
    </source>
</evidence>
<dbReference type="InterPro" id="IPR002931">
    <property type="entry name" value="Transglutaminase-like"/>
</dbReference>
<dbReference type="Proteomes" id="UP001551189">
    <property type="component" value="Unassembled WGS sequence"/>
</dbReference>
<name>A0ABV3B192_9ACTN</name>